<dbReference type="AlphaFoldDB" id="A0AAE3IHM0"/>
<proteinExistence type="predicted"/>
<comment type="caution">
    <text evidence="1">The sequence shown here is derived from an EMBL/GenBank/DDBJ whole genome shotgun (WGS) entry which is preliminary data.</text>
</comment>
<evidence type="ECO:0000313" key="2">
    <source>
        <dbReference type="Proteomes" id="UP001208131"/>
    </source>
</evidence>
<dbReference type="RefSeq" id="WP_041337528.1">
    <property type="nucleotide sequence ID" value="NZ_JAOQJZ010000004.1"/>
</dbReference>
<accession>A0AAE3IHM0</accession>
<name>A0AAE3IHM0_9FIRM</name>
<protein>
    <submittedName>
        <fullName evidence="1">Uncharacterized protein</fullName>
    </submittedName>
</protein>
<dbReference type="EMBL" id="JAOQJZ010000004">
    <property type="protein sequence ID" value="MCU6705291.1"/>
    <property type="molecule type" value="Genomic_DNA"/>
</dbReference>
<organism evidence="1 2">
    <name type="scientific">Hominimerdicola aceti</name>
    <dbReference type="NCBI Taxonomy" id="2981726"/>
    <lineage>
        <taxon>Bacteria</taxon>
        <taxon>Bacillati</taxon>
        <taxon>Bacillota</taxon>
        <taxon>Clostridia</taxon>
        <taxon>Eubacteriales</taxon>
        <taxon>Oscillospiraceae</taxon>
        <taxon>Hominimerdicola</taxon>
    </lineage>
</organism>
<dbReference type="Proteomes" id="UP001208131">
    <property type="component" value="Unassembled WGS sequence"/>
</dbReference>
<keyword evidence="2" id="KW-1185">Reference proteome</keyword>
<evidence type="ECO:0000313" key="1">
    <source>
        <dbReference type="EMBL" id="MCU6705291.1"/>
    </source>
</evidence>
<reference evidence="1 2" key="1">
    <citation type="journal article" date="2021" name="ISME Commun">
        <title>Automated analysis of genomic sequences facilitates high-throughput and comprehensive description of bacteria.</title>
        <authorList>
            <person name="Hitch T.C.A."/>
        </authorList>
    </citation>
    <scope>NUCLEOTIDE SEQUENCE [LARGE SCALE GENOMIC DNA]</scope>
    <source>
        <strain evidence="1 2">Sanger_31</strain>
    </source>
</reference>
<gene>
    <name evidence="1" type="ORF">OCV57_05025</name>
</gene>
<sequence>MPEQNKSLLEAMKEYVLQYPNLGDIDLHIDQTESEPVNYSIQTSGLVKLSEDVCGNQIWQYNALLQSREYTADDLSRLNASAFTEDFIFWIEKQNSSRNYPELAGNFEPISISADNGILLALDEDGDRGLYQIQIHFTFEEEI</sequence>